<name>A0A0A9BTT9_ARUDO</name>
<reference evidence="1" key="1">
    <citation type="submission" date="2014-09" db="EMBL/GenBank/DDBJ databases">
        <authorList>
            <person name="Magalhaes I.L.F."/>
            <person name="Oliveira U."/>
            <person name="Santos F.R."/>
            <person name="Vidigal T.H.D.A."/>
            <person name="Brescovit A.D."/>
            <person name="Santos A.J."/>
        </authorList>
    </citation>
    <scope>NUCLEOTIDE SEQUENCE</scope>
    <source>
        <tissue evidence="1">Shoot tissue taken approximately 20 cm above the soil surface</tissue>
    </source>
</reference>
<accession>A0A0A9BTT9</accession>
<sequence>MSMSPLTSSPAFLHCLTNQTTHALTSTRSNAHNPSTTHRIIVSSLGSTVEVNSQ</sequence>
<protein>
    <submittedName>
        <fullName evidence="1">Uncharacterized protein</fullName>
    </submittedName>
</protein>
<dbReference type="EMBL" id="GBRH01232307">
    <property type="protein sequence ID" value="JAD65588.1"/>
    <property type="molecule type" value="Transcribed_RNA"/>
</dbReference>
<evidence type="ECO:0000313" key="1">
    <source>
        <dbReference type="EMBL" id="JAD65588.1"/>
    </source>
</evidence>
<dbReference type="AlphaFoldDB" id="A0A0A9BTT9"/>
<reference evidence="1" key="2">
    <citation type="journal article" date="2015" name="Data Brief">
        <title>Shoot transcriptome of the giant reed, Arundo donax.</title>
        <authorList>
            <person name="Barrero R.A."/>
            <person name="Guerrero F.D."/>
            <person name="Moolhuijzen P."/>
            <person name="Goolsby J.A."/>
            <person name="Tidwell J."/>
            <person name="Bellgard S.E."/>
            <person name="Bellgard M.I."/>
        </authorList>
    </citation>
    <scope>NUCLEOTIDE SEQUENCE</scope>
    <source>
        <tissue evidence="1">Shoot tissue taken approximately 20 cm above the soil surface</tissue>
    </source>
</reference>
<proteinExistence type="predicted"/>
<organism evidence="1">
    <name type="scientific">Arundo donax</name>
    <name type="common">Giant reed</name>
    <name type="synonym">Donax arundinaceus</name>
    <dbReference type="NCBI Taxonomy" id="35708"/>
    <lineage>
        <taxon>Eukaryota</taxon>
        <taxon>Viridiplantae</taxon>
        <taxon>Streptophyta</taxon>
        <taxon>Embryophyta</taxon>
        <taxon>Tracheophyta</taxon>
        <taxon>Spermatophyta</taxon>
        <taxon>Magnoliopsida</taxon>
        <taxon>Liliopsida</taxon>
        <taxon>Poales</taxon>
        <taxon>Poaceae</taxon>
        <taxon>PACMAD clade</taxon>
        <taxon>Arundinoideae</taxon>
        <taxon>Arundineae</taxon>
        <taxon>Arundo</taxon>
    </lineage>
</organism>